<dbReference type="InterPro" id="IPR032675">
    <property type="entry name" value="LRR_dom_sf"/>
</dbReference>
<evidence type="ECO:0000313" key="1">
    <source>
        <dbReference type="EMBL" id="KAF5758639.1"/>
    </source>
</evidence>
<comment type="caution">
    <text evidence="1">The sequence shown here is derived from an EMBL/GenBank/DDBJ whole genome shotgun (WGS) entry which is preliminary data.</text>
</comment>
<organism evidence="1 2">
    <name type="scientific">Helianthus annuus</name>
    <name type="common">Common sunflower</name>
    <dbReference type="NCBI Taxonomy" id="4232"/>
    <lineage>
        <taxon>Eukaryota</taxon>
        <taxon>Viridiplantae</taxon>
        <taxon>Streptophyta</taxon>
        <taxon>Embryophyta</taxon>
        <taxon>Tracheophyta</taxon>
        <taxon>Spermatophyta</taxon>
        <taxon>Magnoliopsida</taxon>
        <taxon>eudicotyledons</taxon>
        <taxon>Gunneridae</taxon>
        <taxon>Pentapetalae</taxon>
        <taxon>asterids</taxon>
        <taxon>campanulids</taxon>
        <taxon>Asterales</taxon>
        <taxon>Asteraceae</taxon>
        <taxon>Asteroideae</taxon>
        <taxon>Heliantheae alliance</taxon>
        <taxon>Heliantheae</taxon>
        <taxon>Helianthus</taxon>
    </lineage>
</organism>
<gene>
    <name evidence="1" type="ORF">HanXRQr2_Chr16g0731511</name>
</gene>
<dbReference type="AlphaFoldDB" id="A0A9K3DNX0"/>
<accession>A0A9K3DNX0</accession>
<evidence type="ECO:0000313" key="2">
    <source>
        <dbReference type="Proteomes" id="UP000215914"/>
    </source>
</evidence>
<protein>
    <submittedName>
        <fullName evidence="1">Leucine-rich repeat domain superfamily</fullName>
    </submittedName>
</protein>
<dbReference type="EMBL" id="MNCJ02000331">
    <property type="protein sequence ID" value="KAF5758639.1"/>
    <property type="molecule type" value="Genomic_DNA"/>
</dbReference>
<sequence>MGIQHLASLQFLYFQDCTSMMDLPEMSLPSLLTLIIGNCPNLKERYSKGGRYWSLISHIPYIDIA</sequence>
<reference evidence="1" key="2">
    <citation type="submission" date="2020-06" db="EMBL/GenBank/DDBJ databases">
        <title>Helianthus annuus Genome sequencing and assembly Release 2.</title>
        <authorList>
            <person name="Gouzy J."/>
            <person name="Langlade N."/>
            <person name="Munos S."/>
        </authorList>
    </citation>
    <scope>NUCLEOTIDE SEQUENCE</scope>
    <source>
        <tissue evidence="1">Leaves</tissue>
    </source>
</reference>
<reference evidence="1" key="1">
    <citation type="journal article" date="2017" name="Nature">
        <title>The sunflower genome provides insights into oil metabolism, flowering and Asterid evolution.</title>
        <authorList>
            <person name="Badouin H."/>
            <person name="Gouzy J."/>
            <person name="Grassa C.J."/>
            <person name="Murat F."/>
            <person name="Staton S.E."/>
            <person name="Cottret L."/>
            <person name="Lelandais-Briere C."/>
            <person name="Owens G.L."/>
            <person name="Carrere S."/>
            <person name="Mayjonade B."/>
            <person name="Legrand L."/>
            <person name="Gill N."/>
            <person name="Kane N.C."/>
            <person name="Bowers J.E."/>
            <person name="Hubner S."/>
            <person name="Bellec A."/>
            <person name="Berard A."/>
            <person name="Berges H."/>
            <person name="Blanchet N."/>
            <person name="Boniface M.C."/>
            <person name="Brunel D."/>
            <person name="Catrice O."/>
            <person name="Chaidir N."/>
            <person name="Claudel C."/>
            <person name="Donnadieu C."/>
            <person name="Faraut T."/>
            <person name="Fievet G."/>
            <person name="Helmstetter N."/>
            <person name="King M."/>
            <person name="Knapp S.J."/>
            <person name="Lai Z."/>
            <person name="Le Paslier M.C."/>
            <person name="Lippi Y."/>
            <person name="Lorenzon L."/>
            <person name="Mandel J.R."/>
            <person name="Marage G."/>
            <person name="Marchand G."/>
            <person name="Marquand E."/>
            <person name="Bret-Mestries E."/>
            <person name="Morien E."/>
            <person name="Nambeesan S."/>
            <person name="Nguyen T."/>
            <person name="Pegot-Espagnet P."/>
            <person name="Pouilly N."/>
            <person name="Raftis F."/>
            <person name="Sallet E."/>
            <person name="Schiex T."/>
            <person name="Thomas J."/>
            <person name="Vandecasteele C."/>
            <person name="Vares D."/>
            <person name="Vear F."/>
            <person name="Vautrin S."/>
            <person name="Crespi M."/>
            <person name="Mangin B."/>
            <person name="Burke J.M."/>
            <person name="Salse J."/>
            <person name="Munos S."/>
            <person name="Vincourt P."/>
            <person name="Rieseberg L.H."/>
            <person name="Langlade N.B."/>
        </authorList>
    </citation>
    <scope>NUCLEOTIDE SEQUENCE</scope>
    <source>
        <tissue evidence="1">Leaves</tissue>
    </source>
</reference>
<dbReference type="Gene3D" id="3.80.10.10">
    <property type="entry name" value="Ribonuclease Inhibitor"/>
    <property type="match status" value="1"/>
</dbReference>
<name>A0A9K3DNX0_HELAN</name>
<dbReference type="Proteomes" id="UP000215914">
    <property type="component" value="Unassembled WGS sequence"/>
</dbReference>
<dbReference type="Gramene" id="mRNA:HanXRQr2_Chr16g0731511">
    <property type="protein sequence ID" value="CDS:HanXRQr2_Chr16g0731511.1"/>
    <property type="gene ID" value="HanXRQr2_Chr16g0731511"/>
</dbReference>
<keyword evidence="2" id="KW-1185">Reference proteome</keyword>
<proteinExistence type="predicted"/>